<name>A0A0M4FQ86_9BACI</name>
<dbReference type="EMBL" id="CP012600">
    <property type="protein sequence ID" value="ALC81323.1"/>
    <property type="molecule type" value="Genomic_DNA"/>
</dbReference>
<evidence type="ECO:0000313" key="2">
    <source>
        <dbReference type="EMBL" id="ALC81323.1"/>
    </source>
</evidence>
<organism evidence="2 3">
    <name type="scientific">Bacillus gobiensis</name>
    <dbReference type="NCBI Taxonomy" id="1441095"/>
    <lineage>
        <taxon>Bacteria</taxon>
        <taxon>Bacillati</taxon>
        <taxon>Bacillota</taxon>
        <taxon>Bacilli</taxon>
        <taxon>Bacillales</taxon>
        <taxon>Bacillaceae</taxon>
        <taxon>Bacillus</taxon>
    </lineage>
</organism>
<evidence type="ECO:0000259" key="1">
    <source>
        <dbReference type="Pfam" id="PF14191"/>
    </source>
</evidence>
<feature type="domain" description="YodL-like" evidence="1">
    <location>
        <begin position="27"/>
        <end position="98"/>
    </location>
</feature>
<dbReference type="PATRIC" id="fig|1441095.3.peg.1488"/>
<accession>A0A0M4FQ86</accession>
<evidence type="ECO:0000313" key="3">
    <source>
        <dbReference type="Proteomes" id="UP000067625"/>
    </source>
</evidence>
<gene>
    <name evidence="2" type="ORF">AM592_06730</name>
</gene>
<keyword evidence="3" id="KW-1185">Reference proteome</keyword>
<dbReference type="STRING" id="1441095.AM592_06730"/>
<dbReference type="InterPro" id="IPR025923">
    <property type="entry name" value="YodL-like_dom"/>
</dbReference>
<dbReference type="AlphaFoldDB" id="A0A0M4FQ86"/>
<proteinExistence type="predicted"/>
<dbReference type="Pfam" id="PF14191">
    <property type="entry name" value="YodL"/>
    <property type="match status" value="1"/>
</dbReference>
<dbReference type="RefSeq" id="WP_053603079.1">
    <property type="nucleotide sequence ID" value="NZ_CP012600.1"/>
</dbReference>
<protein>
    <recommendedName>
        <fullName evidence="1">YodL-like domain-containing protein</fullName>
    </recommendedName>
</protein>
<dbReference type="OrthoDB" id="2894333at2"/>
<sequence length="110" mass="12825">MRFSFQVFKKKAPEYDITIFQTPDIGEKKGYEPVYQTELDGRSHREVLDTVFSKFNVLDTVPSDYKARFIRTGDIVLISENKKKETYYKLSSMGWREITIPNLPMSAISC</sequence>
<reference evidence="3" key="1">
    <citation type="submission" date="2015-08" db="EMBL/GenBank/DDBJ databases">
        <title>Genome sequencing project for genomic taxonomy and phylogenomics of Bacillus-like bacteria.</title>
        <authorList>
            <person name="Liu B."/>
            <person name="Wang J."/>
            <person name="Zhu Y."/>
            <person name="Liu G."/>
            <person name="Chen Q."/>
            <person name="Chen Z."/>
            <person name="Lan J."/>
            <person name="Che J."/>
            <person name="Ge C."/>
            <person name="Shi H."/>
            <person name="Pan Z."/>
            <person name="Liu X."/>
        </authorList>
    </citation>
    <scope>NUCLEOTIDE SEQUENCE [LARGE SCALE GENOMIC DNA]</scope>
    <source>
        <strain evidence="3">FJAT-4402</strain>
    </source>
</reference>
<reference evidence="2 3" key="2">
    <citation type="journal article" date="2016" name="Int. J. Syst. Evol. Microbiol.">
        <title>Bacillus gobiensis sp. nov., isolated from a soil sample.</title>
        <authorList>
            <person name="Liu B."/>
            <person name="Liu G.H."/>
            <person name="Cetin S."/>
            <person name="Schumann P."/>
            <person name="Pan Z.Z."/>
            <person name="Chen Q.Q."/>
        </authorList>
    </citation>
    <scope>NUCLEOTIDE SEQUENCE [LARGE SCALE GENOMIC DNA]</scope>
    <source>
        <strain evidence="2 3">FJAT-4402</strain>
    </source>
</reference>
<dbReference type="Proteomes" id="UP000067625">
    <property type="component" value="Chromosome"/>
</dbReference>